<evidence type="ECO:0000313" key="3">
    <source>
        <dbReference type="Proteomes" id="UP000582090"/>
    </source>
</evidence>
<organism evidence="2 3">
    <name type="scientific">Rhizobium metallidurans</name>
    <dbReference type="NCBI Taxonomy" id="1265931"/>
    <lineage>
        <taxon>Bacteria</taxon>
        <taxon>Pseudomonadati</taxon>
        <taxon>Pseudomonadota</taxon>
        <taxon>Alphaproteobacteria</taxon>
        <taxon>Hyphomicrobiales</taxon>
        <taxon>Rhizobiaceae</taxon>
        <taxon>Rhizobium/Agrobacterium group</taxon>
        <taxon>Rhizobium</taxon>
    </lineage>
</organism>
<dbReference type="Proteomes" id="UP000582090">
    <property type="component" value="Unassembled WGS sequence"/>
</dbReference>
<comment type="caution">
    <text evidence="2">The sequence shown here is derived from an EMBL/GenBank/DDBJ whole genome shotgun (WGS) entry which is preliminary data.</text>
</comment>
<dbReference type="InterPro" id="IPR054253">
    <property type="entry name" value="DUF6984"/>
</dbReference>
<dbReference type="EMBL" id="JACIDW010000010">
    <property type="protein sequence ID" value="MBB3965534.1"/>
    <property type="molecule type" value="Genomic_DNA"/>
</dbReference>
<feature type="domain" description="DUF6984" evidence="1">
    <location>
        <begin position="6"/>
        <end position="111"/>
    </location>
</feature>
<evidence type="ECO:0000259" key="1">
    <source>
        <dbReference type="Pfam" id="PF22480"/>
    </source>
</evidence>
<reference evidence="2 3" key="1">
    <citation type="submission" date="2020-08" db="EMBL/GenBank/DDBJ databases">
        <title>Genomic Encyclopedia of Type Strains, Phase IV (KMG-IV): sequencing the most valuable type-strain genomes for metagenomic binning, comparative biology and taxonomic classification.</title>
        <authorList>
            <person name="Goeker M."/>
        </authorList>
    </citation>
    <scope>NUCLEOTIDE SEQUENCE [LARGE SCALE GENOMIC DNA]</scope>
    <source>
        <strain evidence="2 3">DSM 26575</strain>
    </source>
</reference>
<name>A0A7W6CSS5_9HYPH</name>
<dbReference type="RefSeq" id="WP_183901084.1">
    <property type="nucleotide sequence ID" value="NZ_JACIDW010000010.1"/>
</dbReference>
<evidence type="ECO:0000313" key="2">
    <source>
        <dbReference type="EMBL" id="MBB3965534.1"/>
    </source>
</evidence>
<proteinExistence type="predicted"/>
<sequence length="128" mass="14318">MTLIWRELNTAEKQIIQRLARHAARGELPPAWDCDHYRAAEIDAFGSLRLRPRDRLEAATELPAHPVASGYFDDKEVADPYGPLVDIILFSANGMLCELQIYRSDGGAILKAIEADAIFLITVHEHHG</sequence>
<keyword evidence="3" id="KW-1185">Reference proteome</keyword>
<dbReference type="Pfam" id="PF22480">
    <property type="entry name" value="DUF6984"/>
    <property type="match status" value="1"/>
</dbReference>
<dbReference type="AlphaFoldDB" id="A0A7W6CSS5"/>
<protein>
    <recommendedName>
        <fullName evidence="1">DUF6984 domain-containing protein</fullName>
    </recommendedName>
</protein>
<gene>
    <name evidence="2" type="ORF">GGQ67_003207</name>
</gene>
<accession>A0A7W6CSS5</accession>